<comment type="caution">
    <text evidence="2">The sequence shown here is derived from an EMBL/GenBank/DDBJ whole genome shotgun (WGS) entry which is preliminary data.</text>
</comment>
<proteinExistence type="predicted"/>
<dbReference type="InterPro" id="IPR051783">
    <property type="entry name" value="NAD(P)-dependent_oxidoreduct"/>
</dbReference>
<accession>A0A9N8ZXA2</accession>
<evidence type="ECO:0000313" key="2">
    <source>
        <dbReference type="EMBL" id="CAG8510358.1"/>
    </source>
</evidence>
<name>A0A9N8ZXA2_9GLOM</name>
<dbReference type="InterPro" id="IPR036291">
    <property type="entry name" value="NAD(P)-bd_dom_sf"/>
</dbReference>
<organism evidence="2 3">
    <name type="scientific">Diversispora eburnea</name>
    <dbReference type="NCBI Taxonomy" id="1213867"/>
    <lineage>
        <taxon>Eukaryota</taxon>
        <taxon>Fungi</taxon>
        <taxon>Fungi incertae sedis</taxon>
        <taxon>Mucoromycota</taxon>
        <taxon>Glomeromycotina</taxon>
        <taxon>Glomeromycetes</taxon>
        <taxon>Diversisporales</taxon>
        <taxon>Diversisporaceae</taxon>
        <taxon>Diversispora</taxon>
    </lineage>
</organism>
<sequence length="312" mass="34838">MKVLIFGASGYIGNSVAKAFALNGHITYGLIRKPEFVVQLIKDEIFPILGDITNPSTWLPTAQTVDLIIDCTSEYNNPVELFNIIFKNIVEISERRVQQGGDKLGYILTSGLWIYSSESPYTPKSEFTSLNTDLEIDKWRPPCEQIILKSNFINGVVIRPGATYGKSGSLTAQWFKDANGGDGKLIGIGNENVRWAFVHVDDLADAYLRVAERINIVKSQIFNVINNCSESMGDVLKAVARITGYEGEIKFREPQNELEIAMTQTGIFTNRKSQTLLGWHQKHFGFVDGIEICNNSLFINEPLINLINLINA</sequence>
<dbReference type="Gene3D" id="3.40.50.720">
    <property type="entry name" value="NAD(P)-binding Rossmann-like Domain"/>
    <property type="match status" value="1"/>
</dbReference>
<dbReference type="PANTHER" id="PTHR48079:SF3">
    <property type="entry name" value="NAD-DEPENDENT EPIMERASE_DEHYDRATASE DOMAIN-CONTAINING PROTEIN"/>
    <property type="match status" value="1"/>
</dbReference>
<dbReference type="GO" id="GO:0004029">
    <property type="term" value="F:aldehyde dehydrogenase (NAD+) activity"/>
    <property type="evidence" value="ECO:0007669"/>
    <property type="project" value="TreeGrafter"/>
</dbReference>
<dbReference type="Proteomes" id="UP000789706">
    <property type="component" value="Unassembled WGS sequence"/>
</dbReference>
<gene>
    <name evidence="2" type="ORF">DEBURN_LOCUS5141</name>
</gene>
<keyword evidence="3" id="KW-1185">Reference proteome</keyword>
<dbReference type="EMBL" id="CAJVPK010000438">
    <property type="protein sequence ID" value="CAG8510358.1"/>
    <property type="molecule type" value="Genomic_DNA"/>
</dbReference>
<protein>
    <submittedName>
        <fullName evidence="2">4227_t:CDS:1</fullName>
    </submittedName>
</protein>
<dbReference type="GO" id="GO:0005737">
    <property type="term" value="C:cytoplasm"/>
    <property type="evidence" value="ECO:0007669"/>
    <property type="project" value="TreeGrafter"/>
</dbReference>
<feature type="domain" description="NAD-dependent epimerase/dehydratase" evidence="1">
    <location>
        <begin position="3"/>
        <end position="224"/>
    </location>
</feature>
<dbReference type="InterPro" id="IPR001509">
    <property type="entry name" value="Epimerase_deHydtase"/>
</dbReference>
<dbReference type="SUPFAM" id="SSF51735">
    <property type="entry name" value="NAD(P)-binding Rossmann-fold domains"/>
    <property type="match status" value="1"/>
</dbReference>
<dbReference type="Pfam" id="PF01370">
    <property type="entry name" value="Epimerase"/>
    <property type="match status" value="1"/>
</dbReference>
<evidence type="ECO:0000313" key="3">
    <source>
        <dbReference type="Proteomes" id="UP000789706"/>
    </source>
</evidence>
<dbReference type="PANTHER" id="PTHR48079">
    <property type="entry name" value="PROTEIN YEEZ"/>
    <property type="match status" value="1"/>
</dbReference>
<reference evidence="2" key="1">
    <citation type="submission" date="2021-06" db="EMBL/GenBank/DDBJ databases">
        <authorList>
            <person name="Kallberg Y."/>
            <person name="Tangrot J."/>
            <person name="Rosling A."/>
        </authorList>
    </citation>
    <scope>NUCLEOTIDE SEQUENCE</scope>
    <source>
        <strain evidence="2">AZ414A</strain>
    </source>
</reference>
<dbReference type="OrthoDB" id="2735536at2759"/>
<evidence type="ECO:0000259" key="1">
    <source>
        <dbReference type="Pfam" id="PF01370"/>
    </source>
</evidence>
<dbReference type="AlphaFoldDB" id="A0A9N8ZXA2"/>